<feature type="transmembrane region" description="Helical" evidence="1">
    <location>
        <begin position="76"/>
        <end position="94"/>
    </location>
</feature>
<keyword evidence="1" id="KW-0472">Membrane</keyword>
<dbReference type="Proteomes" id="UP001199816">
    <property type="component" value="Unassembled WGS sequence"/>
</dbReference>
<evidence type="ECO:0000313" key="3">
    <source>
        <dbReference type="Proteomes" id="UP001199816"/>
    </source>
</evidence>
<evidence type="ECO:0000256" key="1">
    <source>
        <dbReference type="SAM" id="Phobius"/>
    </source>
</evidence>
<accession>A0ABS8PUN8</accession>
<sequence>MHTKYNLLNKPSTGKWLFIVSSIIALFWLLCASVNMYRYAITGAVFELLSLPALTGAFFIMIVSSIILFKRSTRKFFPALAILILIGAFLYTGYF</sequence>
<keyword evidence="1" id="KW-1133">Transmembrane helix</keyword>
<feature type="transmembrane region" description="Helical" evidence="1">
    <location>
        <begin position="16"/>
        <end position="37"/>
    </location>
</feature>
<dbReference type="RefSeq" id="WP_231006982.1">
    <property type="nucleotide sequence ID" value="NZ_JAJNEC010000005.1"/>
</dbReference>
<protein>
    <submittedName>
        <fullName evidence="2">Uncharacterized protein</fullName>
    </submittedName>
</protein>
<name>A0ABS8PUN8_9BACT</name>
<dbReference type="EMBL" id="JAJNEC010000005">
    <property type="protein sequence ID" value="MCD2424773.1"/>
    <property type="molecule type" value="Genomic_DNA"/>
</dbReference>
<proteinExistence type="predicted"/>
<keyword evidence="3" id="KW-1185">Reference proteome</keyword>
<organism evidence="2 3">
    <name type="scientific">Niabella pedocola</name>
    <dbReference type="NCBI Taxonomy" id="1752077"/>
    <lineage>
        <taxon>Bacteria</taxon>
        <taxon>Pseudomonadati</taxon>
        <taxon>Bacteroidota</taxon>
        <taxon>Chitinophagia</taxon>
        <taxon>Chitinophagales</taxon>
        <taxon>Chitinophagaceae</taxon>
        <taxon>Niabella</taxon>
    </lineage>
</organism>
<comment type="caution">
    <text evidence="2">The sequence shown here is derived from an EMBL/GenBank/DDBJ whole genome shotgun (WGS) entry which is preliminary data.</text>
</comment>
<reference evidence="2 3" key="1">
    <citation type="submission" date="2021-11" db="EMBL/GenBank/DDBJ databases">
        <title>Genomic of Niabella pedocola.</title>
        <authorList>
            <person name="Wu T."/>
        </authorList>
    </citation>
    <scope>NUCLEOTIDE SEQUENCE [LARGE SCALE GENOMIC DNA]</scope>
    <source>
        <strain evidence="2 3">JCM 31011</strain>
    </source>
</reference>
<feature type="transmembrane region" description="Helical" evidence="1">
    <location>
        <begin position="49"/>
        <end position="69"/>
    </location>
</feature>
<evidence type="ECO:0000313" key="2">
    <source>
        <dbReference type="EMBL" id="MCD2424773.1"/>
    </source>
</evidence>
<keyword evidence="1" id="KW-0812">Transmembrane</keyword>
<gene>
    <name evidence="2" type="ORF">LQ567_18465</name>
</gene>